<dbReference type="Proteomes" id="UP000000763">
    <property type="component" value="Chromosome 6"/>
</dbReference>
<protein>
    <submittedName>
        <fullName evidence="2">Uncharacterized protein</fullName>
    </submittedName>
</protein>
<accession>Q69TU4</accession>
<feature type="compositionally biased region" description="Low complexity" evidence="1">
    <location>
        <begin position="300"/>
        <end position="314"/>
    </location>
</feature>
<dbReference type="AlphaFoldDB" id="Q69TU4"/>
<proteinExistence type="predicted"/>
<gene>
    <name evidence="2" type="primary">OSJNBa0021M10.9</name>
</gene>
<feature type="region of interest" description="Disordered" evidence="1">
    <location>
        <begin position="1"/>
        <end position="30"/>
    </location>
</feature>
<name>Q69TU4_ORYSJ</name>
<feature type="region of interest" description="Disordered" evidence="1">
    <location>
        <begin position="219"/>
        <end position="328"/>
    </location>
</feature>
<feature type="compositionally biased region" description="Low complexity" evidence="1">
    <location>
        <begin position="1"/>
        <end position="16"/>
    </location>
</feature>
<evidence type="ECO:0000313" key="3">
    <source>
        <dbReference type="Proteomes" id="UP000000763"/>
    </source>
</evidence>
<reference evidence="3" key="2">
    <citation type="journal article" date="2008" name="Nucleic Acids Res.">
        <title>The rice annotation project database (RAP-DB): 2008 update.</title>
        <authorList>
            <consortium name="The rice annotation project (RAP)"/>
        </authorList>
    </citation>
    <scope>GENOME REANNOTATION</scope>
    <source>
        <strain evidence="3">cv. Nipponbare</strain>
    </source>
</reference>
<evidence type="ECO:0000256" key="1">
    <source>
        <dbReference type="SAM" id="MobiDB-lite"/>
    </source>
</evidence>
<dbReference type="EMBL" id="AP004732">
    <property type="protein sequence ID" value="BAD35733.1"/>
    <property type="molecule type" value="Genomic_DNA"/>
</dbReference>
<feature type="compositionally biased region" description="Polar residues" evidence="1">
    <location>
        <begin position="267"/>
        <end position="277"/>
    </location>
</feature>
<organism evidence="2 3">
    <name type="scientific">Oryza sativa subsp. japonica</name>
    <name type="common">Rice</name>
    <dbReference type="NCBI Taxonomy" id="39947"/>
    <lineage>
        <taxon>Eukaryota</taxon>
        <taxon>Viridiplantae</taxon>
        <taxon>Streptophyta</taxon>
        <taxon>Embryophyta</taxon>
        <taxon>Tracheophyta</taxon>
        <taxon>Spermatophyta</taxon>
        <taxon>Magnoliopsida</taxon>
        <taxon>Liliopsida</taxon>
        <taxon>Poales</taxon>
        <taxon>Poaceae</taxon>
        <taxon>BOP clade</taxon>
        <taxon>Oryzoideae</taxon>
        <taxon>Oryzeae</taxon>
        <taxon>Oryzinae</taxon>
        <taxon>Oryza</taxon>
        <taxon>Oryza sativa</taxon>
    </lineage>
</organism>
<sequence>MARRAAAAVSGSSSTSRRTRGSARSRSGGSARQRRWWTGWWRCSPGTVVTNPRLGEAALRRVGTSAAVVDRLVEMLTWNGAAEAAAMASAALVVSKLASKKRDALRRHRVEYIIGKNCHRVQEVLIGRAVSGGQRAMQVGPGHLASLHGGRRTVAGVDRRLGGQRRASALRLGGVRLATNGGGWPATSGGTATGVRRAAVGGGSVLLVFLFGGGGRVGRRLPPPPRLRFRSARTPPPPAASSRPRSPPRRDRVPLHPPVRPFANSLLAASSSMESQTRPTGARRERRSGRRRGDGPRRPPLVQLLPLRLRPPARCSAVRGPWRRERER</sequence>
<evidence type="ECO:0000313" key="2">
    <source>
        <dbReference type="EMBL" id="BAD35733.1"/>
    </source>
</evidence>
<reference evidence="3" key="1">
    <citation type="journal article" date="2005" name="Nature">
        <title>The map-based sequence of the rice genome.</title>
        <authorList>
            <consortium name="International rice genome sequencing project (IRGSP)"/>
            <person name="Matsumoto T."/>
            <person name="Wu J."/>
            <person name="Kanamori H."/>
            <person name="Katayose Y."/>
            <person name="Fujisawa M."/>
            <person name="Namiki N."/>
            <person name="Mizuno H."/>
            <person name="Yamamoto K."/>
            <person name="Antonio B.A."/>
            <person name="Baba T."/>
            <person name="Sakata K."/>
            <person name="Nagamura Y."/>
            <person name="Aoki H."/>
            <person name="Arikawa K."/>
            <person name="Arita K."/>
            <person name="Bito T."/>
            <person name="Chiden Y."/>
            <person name="Fujitsuka N."/>
            <person name="Fukunaka R."/>
            <person name="Hamada M."/>
            <person name="Harada C."/>
            <person name="Hayashi A."/>
            <person name="Hijishita S."/>
            <person name="Honda M."/>
            <person name="Hosokawa S."/>
            <person name="Ichikawa Y."/>
            <person name="Idonuma A."/>
            <person name="Iijima M."/>
            <person name="Ikeda M."/>
            <person name="Ikeno M."/>
            <person name="Ito K."/>
            <person name="Ito S."/>
            <person name="Ito T."/>
            <person name="Ito Y."/>
            <person name="Ito Y."/>
            <person name="Iwabuchi A."/>
            <person name="Kamiya K."/>
            <person name="Karasawa W."/>
            <person name="Kurita K."/>
            <person name="Katagiri S."/>
            <person name="Kikuta A."/>
            <person name="Kobayashi H."/>
            <person name="Kobayashi N."/>
            <person name="Machita K."/>
            <person name="Maehara T."/>
            <person name="Masukawa M."/>
            <person name="Mizubayashi T."/>
            <person name="Mukai Y."/>
            <person name="Nagasaki H."/>
            <person name="Nagata Y."/>
            <person name="Naito S."/>
            <person name="Nakashima M."/>
            <person name="Nakama Y."/>
            <person name="Nakamichi Y."/>
            <person name="Nakamura M."/>
            <person name="Meguro A."/>
            <person name="Negishi M."/>
            <person name="Ohta I."/>
            <person name="Ohta T."/>
            <person name="Okamoto M."/>
            <person name="Ono N."/>
            <person name="Saji S."/>
            <person name="Sakaguchi M."/>
            <person name="Sakai K."/>
            <person name="Shibata M."/>
            <person name="Shimokawa T."/>
            <person name="Song J."/>
            <person name="Takazaki Y."/>
            <person name="Terasawa K."/>
            <person name="Tsugane M."/>
            <person name="Tsuji K."/>
            <person name="Ueda S."/>
            <person name="Waki K."/>
            <person name="Yamagata H."/>
            <person name="Yamamoto M."/>
            <person name="Yamamoto S."/>
            <person name="Yamane H."/>
            <person name="Yoshiki S."/>
            <person name="Yoshihara R."/>
            <person name="Yukawa K."/>
            <person name="Zhong H."/>
            <person name="Yano M."/>
            <person name="Yuan Q."/>
            <person name="Ouyang S."/>
            <person name="Liu J."/>
            <person name="Jones K.M."/>
            <person name="Gansberger K."/>
            <person name="Moffat K."/>
            <person name="Hill J."/>
            <person name="Bera J."/>
            <person name="Fadrosh D."/>
            <person name="Jin S."/>
            <person name="Johri S."/>
            <person name="Kim M."/>
            <person name="Overton L."/>
            <person name="Reardon M."/>
            <person name="Tsitrin T."/>
            <person name="Vuong H."/>
            <person name="Weaver B."/>
            <person name="Ciecko A."/>
            <person name="Tallon L."/>
            <person name="Jackson J."/>
            <person name="Pai G."/>
            <person name="Aken S.V."/>
            <person name="Utterback T."/>
            <person name="Reidmuller S."/>
            <person name="Feldblyum T."/>
            <person name="Hsiao J."/>
            <person name="Zismann V."/>
            <person name="Iobst S."/>
            <person name="de Vazeille A.R."/>
            <person name="Buell C.R."/>
            <person name="Ying K."/>
            <person name="Li Y."/>
            <person name="Lu T."/>
            <person name="Huang Y."/>
            <person name="Zhao Q."/>
            <person name="Feng Q."/>
            <person name="Zhang L."/>
            <person name="Zhu J."/>
            <person name="Weng Q."/>
            <person name="Mu J."/>
            <person name="Lu Y."/>
            <person name="Fan D."/>
            <person name="Liu Y."/>
            <person name="Guan J."/>
            <person name="Zhang Y."/>
            <person name="Yu S."/>
            <person name="Liu X."/>
            <person name="Zhang Y."/>
            <person name="Hong G."/>
            <person name="Han B."/>
            <person name="Choisne N."/>
            <person name="Demange N."/>
            <person name="Orjeda G."/>
            <person name="Samain S."/>
            <person name="Cattolico L."/>
            <person name="Pelletier E."/>
            <person name="Couloux A."/>
            <person name="Segurens B."/>
            <person name="Wincker P."/>
            <person name="D'Hont A."/>
            <person name="Scarpelli C."/>
            <person name="Weissenbach J."/>
            <person name="Salanoubat M."/>
            <person name="Quetier F."/>
            <person name="Yu Y."/>
            <person name="Kim H.R."/>
            <person name="Rambo T."/>
            <person name="Currie J."/>
            <person name="Collura K."/>
            <person name="Luo M."/>
            <person name="Yang T."/>
            <person name="Ammiraju J.S.S."/>
            <person name="Engler F."/>
            <person name="Soderlund C."/>
            <person name="Wing R.A."/>
            <person name="Palmer L.E."/>
            <person name="de la Bastide M."/>
            <person name="Spiegel L."/>
            <person name="Nascimento L."/>
            <person name="Zutavern T."/>
            <person name="O'Shaughnessy A."/>
            <person name="Dike S."/>
            <person name="Dedhia N."/>
            <person name="Preston R."/>
            <person name="Balija V."/>
            <person name="McCombie W.R."/>
            <person name="Chow T."/>
            <person name="Chen H."/>
            <person name="Chung M."/>
            <person name="Chen C."/>
            <person name="Shaw J."/>
            <person name="Wu H."/>
            <person name="Hsiao K."/>
            <person name="Chao Y."/>
            <person name="Chu M."/>
            <person name="Cheng C."/>
            <person name="Hour A."/>
            <person name="Lee P."/>
            <person name="Lin S."/>
            <person name="Lin Y."/>
            <person name="Liou J."/>
            <person name="Liu S."/>
            <person name="Hsing Y."/>
            <person name="Raghuvanshi S."/>
            <person name="Mohanty A."/>
            <person name="Bharti A.K."/>
            <person name="Gaur A."/>
            <person name="Gupta V."/>
            <person name="Kumar D."/>
            <person name="Ravi V."/>
            <person name="Vij S."/>
            <person name="Kapur A."/>
            <person name="Khurana P."/>
            <person name="Khurana P."/>
            <person name="Khurana J.P."/>
            <person name="Tyagi A.K."/>
            <person name="Gaikwad K."/>
            <person name="Singh A."/>
            <person name="Dalal V."/>
            <person name="Srivastava S."/>
            <person name="Dixit A."/>
            <person name="Pal A.K."/>
            <person name="Ghazi I.A."/>
            <person name="Yadav M."/>
            <person name="Pandit A."/>
            <person name="Bhargava A."/>
            <person name="Sureshbabu K."/>
            <person name="Batra K."/>
            <person name="Sharma T.R."/>
            <person name="Mohapatra T."/>
            <person name="Singh N.K."/>
            <person name="Messing J."/>
            <person name="Nelson A.B."/>
            <person name="Fuks G."/>
            <person name="Kavchok S."/>
            <person name="Keizer G."/>
            <person name="Linton E."/>
            <person name="Llaca V."/>
            <person name="Song R."/>
            <person name="Tanyolac B."/>
            <person name="Young S."/>
            <person name="Ho-Il K."/>
            <person name="Hahn J.H."/>
            <person name="Sangsakoo G."/>
            <person name="Vanavichit A."/>
            <person name="de Mattos Luiz.A.T."/>
            <person name="Zimmer P.D."/>
            <person name="Malone G."/>
            <person name="Dellagostin O."/>
            <person name="de Oliveira A.C."/>
            <person name="Bevan M."/>
            <person name="Bancroft I."/>
            <person name="Minx P."/>
            <person name="Cordum H."/>
            <person name="Wilson R."/>
            <person name="Cheng Z."/>
            <person name="Jin W."/>
            <person name="Jiang J."/>
            <person name="Leong S.A."/>
            <person name="Iwama H."/>
            <person name="Gojobori T."/>
            <person name="Itoh T."/>
            <person name="Niimura Y."/>
            <person name="Fujii Y."/>
            <person name="Habara T."/>
            <person name="Sakai H."/>
            <person name="Sato Y."/>
            <person name="Wilson G."/>
            <person name="Kumar K."/>
            <person name="McCouch S."/>
            <person name="Juretic N."/>
            <person name="Hoen D."/>
            <person name="Wright S."/>
            <person name="Bruskiewich R."/>
            <person name="Bureau T."/>
            <person name="Miyao A."/>
            <person name="Hirochika H."/>
            <person name="Nishikawa T."/>
            <person name="Kadowaki K."/>
            <person name="Sugiura M."/>
            <person name="Burr B."/>
            <person name="Sasaki T."/>
        </authorList>
    </citation>
    <scope>NUCLEOTIDE SEQUENCE [LARGE SCALE GENOMIC DNA]</scope>
    <source>
        <strain evidence="3">cv. Nipponbare</strain>
    </source>
</reference>